<reference evidence="8" key="1">
    <citation type="journal article" date="2014" name="Front. Microbiol.">
        <title>High frequency of phylogenetically diverse reductive dehalogenase-homologous genes in deep subseafloor sedimentary metagenomes.</title>
        <authorList>
            <person name="Kawai M."/>
            <person name="Futagami T."/>
            <person name="Toyoda A."/>
            <person name="Takaki Y."/>
            <person name="Nishi S."/>
            <person name="Hori S."/>
            <person name="Arai W."/>
            <person name="Tsubouchi T."/>
            <person name="Morono Y."/>
            <person name="Uchiyama I."/>
            <person name="Ito T."/>
            <person name="Fujiyama A."/>
            <person name="Inagaki F."/>
            <person name="Takami H."/>
        </authorList>
    </citation>
    <scope>NUCLEOTIDE SEQUENCE</scope>
    <source>
        <strain evidence="8">Expedition CK06-06</strain>
    </source>
</reference>
<dbReference type="InterPro" id="IPR002528">
    <property type="entry name" value="MATE_fam"/>
</dbReference>
<evidence type="ECO:0000256" key="3">
    <source>
        <dbReference type="ARBA" id="ARBA00022475"/>
    </source>
</evidence>
<dbReference type="GO" id="GO:0042910">
    <property type="term" value="F:xenobiotic transmembrane transporter activity"/>
    <property type="evidence" value="ECO:0007669"/>
    <property type="project" value="InterPro"/>
</dbReference>
<name>X0ZM33_9ZZZZ</name>
<keyword evidence="5 7" id="KW-1133">Transmembrane helix</keyword>
<dbReference type="Pfam" id="PF01554">
    <property type="entry name" value="MatE"/>
    <property type="match status" value="1"/>
</dbReference>
<evidence type="ECO:0008006" key="9">
    <source>
        <dbReference type="Google" id="ProtNLM"/>
    </source>
</evidence>
<keyword evidence="4 7" id="KW-0812">Transmembrane</keyword>
<proteinExistence type="predicted"/>
<keyword evidence="2" id="KW-0813">Transport</keyword>
<evidence type="ECO:0000256" key="7">
    <source>
        <dbReference type="SAM" id="Phobius"/>
    </source>
</evidence>
<protein>
    <recommendedName>
        <fullName evidence="9">MATE efflux family protein</fullName>
    </recommendedName>
</protein>
<feature type="transmembrane region" description="Helical" evidence="7">
    <location>
        <begin position="20"/>
        <end position="38"/>
    </location>
</feature>
<accession>X0ZM33</accession>
<dbReference type="PANTHER" id="PTHR43549">
    <property type="entry name" value="MULTIDRUG RESISTANCE PROTEIN YPNP-RELATED"/>
    <property type="match status" value="1"/>
</dbReference>
<gene>
    <name evidence="8" type="ORF">S01H4_00173</name>
</gene>
<comment type="caution">
    <text evidence="8">The sequence shown here is derived from an EMBL/GenBank/DDBJ whole genome shotgun (WGS) entry which is preliminary data.</text>
</comment>
<keyword evidence="6 7" id="KW-0472">Membrane</keyword>
<dbReference type="InterPro" id="IPR052031">
    <property type="entry name" value="Membrane_Transporter-Flippase"/>
</dbReference>
<keyword evidence="3" id="KW-1003">Cell membrane</keyword>
<organism evidence="8">
    <name type="scientific">marine sediment metagenome</name>
    <dbReference type="NCBI Taxonomy" id="412755"/>
    <lineage>
        <taxon>unclassified sequences</taxon>
        <taxon>metagenomes</taxon>
        <taxon>ecological metagenomes</taxon>
    </lineage>
</organism>
<evidence type="ECO:0000313" key="8">
    <source>
        <dbReference type="EMBL" id="GAG61438.1"/>
    </source>
</evidence>
<dbReference type="GO" id="GO:0005886">
    <property type="term" value="C:plasma membrane"/>
    <property type="evidence" value="ECO:0007669"/>
    <property type="project" value="UniProtKB-SubCell"/>
</dbReference>
<dbReference type="PANTHER" id="PTHR43549:SF2">
    <property type="entry name" value="MULTIDRUG RESISTANCE PROTEIN NORM-RELATED"/>
    <property type="match status" value="1"/>
</dbReference>
<evidence type="ECO:0000256" key="5">
    <source>
        <dbReference type="ARBA" id="ARBA00022989"/>
    </source>
</evidence>
<comment type="subcellular location">
    <subcellularLocation>
        <location evidence="1">Cell membrane</location>
        <topology evidence="1">Multi-pass membrane protein</topology>
    </subcellularLocation>
</comment>
<evidence type="ECO:0000256" key="6">
    <source>
        <dbReference type="ARBA" id="ARBA00023136"/>
    </source>
</evidence>
<evidence type="ECO:0000256" key="1">
    <source>
        <dbReference type="ARBA" id="ARBA00004651"/>
    </source>
</evidence>
<sequence>MRKVTREEILTDNPLKVMFVLSFPVMISQFLHTLYHLADTFWLGHLPPAESGEAVAGLQISWPIIWFLIALSFGFGIAGVALVSQYTGAGEKRNANIVASQMLSLNNPRVISNLSKRFFTVG</sequence>
<dbReference type="AlphaFoldDB" id="X0ZM33"/>
<dbReference type="EMBL" id="BART01000019">
    <property type="protein sequence ID" value="GAG61438.1"/>
    <property type="molecule type" value="Genomic_DNA"/>
</dbReference>
<evidence type="ECO:0000256" key="4">
    <source>
        <dbReference type="ARBA" id="ARBA00022692"/>
    </source>
</evidence>
<feature type="transmembrane region" description="Helical" evidence="7">
    <location>
        <begin position="64"/>
        <end position="83"/>
    </location>
</feature>
<evidence type="ECO:0000256" key="2">
    <source>
        <dbReference type="ARBA" id="ARBA00022448"/>
    </source>
</evidence>
<dbReference type="GO" id="GO:0015297">
    <property type="term" value="F:antiporter activity"/>
    <property type="evidence" value="ECO:0007669"/>
    <property type="project" value="InterPro"/>
</dbReference>